<keyword evidence="7 9" id="KW-0472">Membrane</keyword>
<comment type="similarity">
    <text evidence="8 9">Belongs to the TRAP transporter small permease family.</text>
</comment>
<feature type="transmembrane region" description="Helical" evidence="9">
    <location>
        <begin position="78"/>
        <end position="99"/>
    </location>
</feature>
<dbReference type="RefSeq" id="WP_261927266.1">
    <property type="nucleotide sequence ID" value="NZ_CALYLG010000277.1"/>
</dbReference>
<evidence type="ECO:0000256" key="6">
    <source>
        <dbReference type="ARBA" id="ARBA00022989"/>
    </source>
</evidence>
<dbReference type="Pfam" id="PF04290">
    <property type="entry name" value="DctQ"/>
    <property type="match status" value="1"/>
</dbReference>
<evidence type="ECO:0000256" key="3">
    <source>
        <dbReference type="ARBA" id="ARBA00022475"/>
    </source>
</evidence>
<dbReference type="PANTHER" id="PTHR35011:SF2">
    <property type="entry name" value="2,3-DIKETO-L-GULONATE TRAP TRANSPORTER SMALL PERMEASE PROTEIN YIAM"/>
    <property type="match status" value="1"/>
</dbReference>
<keyword evidence="6 9" id="KW-1133">Transmembrane helix</keyword>
<feature type="domain" description="Tripartite ATP-independent periplasmic transporters DctQ component" evidence="10">
    <location>
        <begin position="12"/>
        <end position="139"/>
    </location>
</feature>
<dbReference type="PANTHER" id="PTHR35011">
    <property type="entry name" value="2,3-DIKETO-L-GULONATE TRAP TRANSPORTER SMALL PERMEASE PROTEIN YIAM"/>
    <property type="match status" value="1"/>
</dbReference>
<comment type="subunit">
    <text evidence="9">The complex comprises the extracytoplasmic solute receptor protein and the two transmembrane proteins.</text>
</comment>
<comment type="subcellular location">
    <subcellularLocation>
        <location evidence="1 9">Cell inner membrane</location>
        <topology evidence="1 9">Multi-pass membrane protein</topology>
    </subcellularLocation>
</comment>
<evidence type="ECO:0000256" key="1">
    <source>
        <dbReference type="ARBA" id="ARBA00004429"/>
    </source>
</evidence>
<reference evidence="11 12" key="1">
    <citation type="submission" date="2022-02" db="EMBL/GenBank/DDBJ databases">
        <title>Emergence and expansion in Europe of a Vibrio aestuarianus clonal complex pathogenic for oysters.</title>
        <authorList>
            <person name="Mesnil A."/>
            <person name="Travers M.-A."/>
        </authorList>
    </citation>
    <scope>NUCLEOTIDE SEQUENCE [LARGE SCALE GENOMIC DNA]</scope>
    <source>
        <strain evidence="11 12">U17</strain>
    </source>
</reference>
<dbReference type="AlphaFoldDB" id="A0ABD7YIC6"/>
<proteinExistence type="inferred from homology"/>
<keyword evidence="4 9" id="KW-0997">Cell inner membrane</keyword>
<keyword evidence="5 9" id="KW-0812">Transmembrane</keyword>
<name>A0ABD7YIC6_9VIBR</name>
<comment type="caution">
    <text evidence="9">Lacks conserved residue(s) required for the propagation of feature annotation.</text>
</comment>
<evidence type="ECO:0000256" key="4">
    <source>
        <dbReference type="ARBA" id="ARBA00022519"/>
    </source>
</evidence>
<protein>
    <recommendedName>
        <fullName evidence="9">TRAP transporter small permease protein</fullName>
    </recommendedName>
</protein>
<dbReference type="InterPro" id="IPR055348">
    <property type="entry name" value="DctQ"/>
</dbReference>
<evidence type="ECO:0000256" key="8">
    <source>
        <dbReference type="ARBA" id="ARBA00038436"/>
    </source>
</evidence>
<organism evidence="11 12">
    <name type="scientific">Vibrio aestuarianus</name>
    <dbReference type="NCBI Taxonomy" id="28171"/>
    <lineage>
        <taxon>Bacteria</taxon>
        <taxon>Pseudomonadati</taxon>
        <taxon>Pseudomonadota</taxon>
        <taxon>Gammaproteobacteria</taxon>
        <taxon>Vibrionales</taxon>
        <taxon>Vibrionaceae</taxon>
        <taxon>Vibrio</taxon>
    </lineage>
</organism>
<evidence type="ECO:0000313" key="12">
    <source>
        <dbReference type="Proteomes" id="UP001241226"/>
    </source>
</evidence>
<dbReference type="InterPro" id="IPR007387">
    <property type="entry name" value="TRAP_DctQ"/>
</dbReference>
<comment type="function">
    <text evidence="9">Part of the tripartite ATP-independent periplasmic (TRAP) transport system.</text>
</comment>
<evidence type="ECO:0000313" key="11">
    <source>
        <dbReference type="EMBL" id="WGK84773.1"/>
    </source>
</evidence>
<dbReference type="Proteomes" id="UP001241226">
    <property type="component" value="Chromosome 1"/>
</dbReference>
<gene>
    <name evidence="11" type="ORF">PYE67_10350</name>
</gene>
<dbReference type="GO" id="GO:0022857">
    <property type="term" value="F:transmembrane transporter activity"/>
    <property type="evidence" value="ECO:0007669"/>
    <property type="project" value="UniProtKB-UniRule"/>
</dbReference>
<keyword evidence="3" id="KW-1003">Cell membrane</keyword>
<feature type="transmembrane region" description="Helical" evidence="9">
    <location>
        <begin position="111"/>
        <end position="135"/>
    </location>
</feature>
<evidence type="ECO:0000256" key="2">
    <source>
        <dbReference type="ARBA" id="ARBA00022448"/>
    </source>
</evidence>
<evidence type="ECO:0000256" key="9">
    <source>
        <dbReference type="RuleBase" id="RU369079"/>
    </source>
</evidence>
<evidence type="ECO:0000259" key="10">
    <source>
        <dbReference type="Pfam" id="PF04290"/>
    </source>
</evidence>
<evidence type="ECO:0000256" key="7">
    <source>
        <dbReference type="ARBA" id="ARBA00023136"/>
    </source>
</evidence>
<feature type="transmembrane region" description="Helical" evidence="9">
    <location>
        <begin position="38"/>
        <end position="57"/>
    </location>
</feature>
<dbReference type="EMBL" id="CP118711">
    <property type="protein sequence ID" value="WGK84773.1"/>
    <property type="molecule type" value="Genomic_DNA"/>
</dbReference>
<keyword evidence="2 9" id="KW-0813">Transport</keyword>
<sequence>MEVILGSIFFFMLALTIWQVFSRFIFNDPSTFTEEALRFLIILLVIIGSGYATNNNLHFGMTLISGALKNKKKRAITIFNQLVSLIFNVSVFIFGGYVAASSNMAQTSPVLGVPLGVIYGSFTVSGFICAVICIVKINETLTIKEAG</sequence>
<accession>A0ABD7YIC6</accession>
<dbReference type="GO" id="GO:0005886">
    <property type="term" value="C:plasma membrane"/>
    <property type="evidence" value="ECO:0007669"/>
    <property type="project" value="UniProtKB-SubCell"/>
</dbReference>
<evidence type="ECO:0000256" key="5">
    <source>
        <dbReference type="ARBA" id="ARBA00022692"/>
    </source>
</evidence>